<dbReference type="CDD" id="cd06261">
    <property type="entry name" value="TM_PBP2"/>
    <property type="match status" value="1"/>
</dbReference>
<dbReference type="PANTHER" id="PTHR30465">
    <property type="entry name" value="INNER MEMBRANE ABC TRANSPORTER"/>
    <property type="match status" value="1"/>
</dbReference>
<dbReference type="Proteomes" id="UP000257144">
    <property type="component" value="Unassembled WGS sequence"/>
</dbReference>
<accession>A0A3D8GQR7</accession>
<keyword evidence="10" id="KW-1185">Reference proteome</keyword>
<keyword evidence="2 7" id="KW-0813">Transport</keyword>
<dbReference type="SUPFAM" id="SSF161098">
    <property type="entry name" value="MetI-like"/>
    <property type="match status" value="1"/>
</dbReference>
<protein>
    <submittedName>
        <fullName evidence="9">ABC transporter permease</fullName>
    </submittedName>
</protein>
<dbReference type="OrthoDB" id="2958608at2"/>
<dbReference type="PROSITE" id="PS50928">
    <property type="entry name" value="ABC_TM1"/>
    <property type="match status" value="1"/>
</dbReference>
<comment type="caution">
    <text evidence="9">The sequence shown here is derived from an EMBL/GenBank/DDBJ whole genome shotgun (WGS) entry which is preliminary data.</text>
</comment>
<evidence type="ECO:0000313" key="10">
    <source>
        <dbReference type="Proteomes" id="UP000257144"/>
    </source>
</evidence>
<dbReference type="PANTHER" id="PTHR30465:SF44">
    <property type="entry name" value="ABC-TYPE DIPEPTIDE_OLIGOPEPTIDE TRANSPORT SYSTEM, PERMEASE COMPONENT"/>
    <property type="match status" value="1"/>
</dbReference>
<feature type="domain" description="ABC transmembrane type-1" evidence="8">
    <location>
        <begin position="77"/>
        <end position="280"/>
    </location>
</feature>
<evidence type="ECO:0000256" key="7">
    <source>
        <dbReference type="RuleBase" id="RU363032"/>
    </source>
</evidence>
<sequence>MIRFFQQGTIIVILILFLAAFPSFVQIDYGSQSLKWNFEQAPTLLVSFFSQILDGSLGTYELAGRERPIAEDIGDNFMTSLYIILAGVGIGIVFSLIFGIFISRFKLTRIVNAILNILAAVPDFILIIVSLILAIKFYKATGVRIVSLTPNASALNIWFPMLLTSIAPSLYLFKIVAVKYYQTSGEDFVRTAVAKGLRPNYINFQHVFKNIEPFINAELTKVISLAVGNLFVVEYLLNVPGITKFIFQNAEMQPVAIGLFSMLLMSLITYIAARIIIFVFKRGFIYE</sequence>
<evidence type="ECO:0000256" key="1">
    <source>
        <dbReference type="ARBA" id="ARBA00004651"/>
    </source>
</evidence>
<evidence type="ECO:0000256" key="2">
    <source>
        <dbReference type="ARBA" id="ARBA00022448"/>
    </source>
</evidence>
<feature type="transmembrane region" description="Helical" evidence="7">
    <location>
        <begin position="257"/>
        <end position="280"/>
    </location>
</feature>
<feature type="transmembrane region" description="Helical" evidence="7">
    <location>
        <begin position="114"/>
        <end position="135"/>
    </location>
</feature>
<proteinExistence type="inferred from homology"/>
<name>A0A3D8GQR7_9BACI</name>
<evidence type="ECO:0000259" key="8">
    <source>
        <dbReference type="PROSITE" id="PS50928"/>
    </source>
</evidence>
<keyword evidence="3" id="KW-1003">Cell membrane</keyword>
<dbReference type="GO" id="GO:0005886">
    <property type="term" value="C:plasma membrane"/>
    <property type="evidence" value="ECO:0007669"/>
    <property type="project" value="UniProtKB-SubCell"/>
</dbReference>
<evidence type="ECO:0000313" key="9">
    <source>
        <dbReference type="EMBL" id="RDU36386.1"/>
    </source>
</evidence>
<dbReference type="AlphaFoldDB" id="A0A3D8GQR7"/>
<feature type="transmembrane region" description="Helical" evidence="7">
    <location>
        <begin position="81"/>
        <end position="102"/>
    </location>
</feature>
<dbReference type="EMBL" id="QNQT01000005">
    <property type="protein sequence ID" value="RDU36386.1"/>
    <property type="molecule type" value="Genomic_DNA"/>
</dbReference>
<dbReference type="RefSeq" id="WP_115452380.1">
    <property type="nucleotide sequence ID" value="NZ_QNQT01000005.1"/>
</dbReference>
<dbReference type="Pfam" id="PF00528">
    <property type="entry name" value="BPD_transp_1"/>
    <property type="match status" value="1"/>
</dbReference>
<keyword evidence="5 7" id="KW-1133">Transmembrane helix</keyword>
<feature type="transmembrane region" description="Helical" evidence="7">
    <location>
        <begin position="155"/>
        <end position="173"/>
    </location>
</feature>
<comment type="similarity">
    <text evidence="7">Belongs to the binding-protein-dependent transport system permease family.</text>
</comment>
<keyword evidence="4 7" id="KW-0812">Transmembrane</keyword>
<keyword evidence="6 7" id="KW-0472">Membrane</keyword>
<reference evidence="9 10" key="1">
    <citation type="submission" date="2018-07" db="EMBL/GenBank/DDBJ databases">
        <title>Bacillus sp. YLB-04 draft genome sequence.</title>
        <authorList>
            <person name="Yu L."/>
            <person name="Tang X."/>
        </authorList>
    </citation>
    <scope>NUCLEOTIDE SEQUENCE [LARGE SCALE GENOMIC DNA]</scope>
    <source>
        <strain evidence="9 10">YLB-04</strain>
    </source>
</reference>
<dbReference type="InterPro" id="IPR000515">
    <property type="entry name" value="MetI-like"/>
</dbReference>
<evidence type="ECO:0000256" key="3">
    <source>
        <dbReference type="ARBA" id="ARBA00022475"/>
    </source>
</evidence>
<dbReference type="Gene3D" id="1.10.3720.10">
    <property type="entry name" value="MetI-like"/>
    <property type="match status" value="1"/>
</dbReference>
<evidence type="ECO:0000256" key="5">
    <source>
        <dbReference type="ARBA" id="ARBA00022989"/>
    </source>
</evidence>
<comment type="subcellular location">
    <subcellularLocation>
        <location evidence="1 7">Cell membrane</location>
        <topology evidence="1 7">Multi-pass membrane protein</topology>
    </subcellularLocation>
</comment>
<feature type="transmembrane region" description="Helical" evidence="7">
    <location>
        <begin position="219"/>
        <end position="237"/>
    </location>
</feature>
<dbReference type="GO" id="GO:0055085">
    <property type="term" value="P:transmembrane transport"/>
    <property type="evidence" value="ECO:0007669"/>
    <property type="project" value="InterPro"/>
</dbReference>
<gene>
    <name evidence="9" type="ORF">DRW41_12680</name>
</gene>
<evidence type="ECO:0000256" key="4">
    <source>
        <dbReference type="ARBA" id="ARBA00022692"/>
    </source>
</evidence>
<organism evidence="9 10">
    <name type="scientific">Neobacillus piezotolerans</name>
    <dbReference type="NCBI Taxonomy" id="2259171"/>
    <lineage>
        <taxon>Bacteria</taxon>
        <taxon>Bacillati</taxon>
        <taxon>Bacillota</taxon>
        <taxon>Bacilli</taxon>
        <taxon>Bacillales</taxon>
        <taxon>Bacillaceae</taxon>
        <taxon>Neobacillus</taxon>
    </lineage>
</organism>
<dbReference type="InterPro" id="IPR035906">
    <property type="entry name" value="MetI-like_sf"/>
</dbReference>
<evidence type="ECO:0000256" key="6">
    <source>
        <dbReference type="ARBA" id="ARBA00023136"/>
    </source>
</evidence>